<evidence type="ECO:0000256" key="1">
    <source>
        <dbReference type="ARBA" id="ARBA00011063"/>
    </source>
</evidence>
<dbReference type="InterPro" id="IPR036196">
    <property type="entry name" value="Ptyr_pPase_sf"/>
</dbReference>
<evidence type="ECO:0000256" key="2">
    <source>
        <dbReference type="ARBA" id="ARBA00013064"/>
    </source>
</evidence>
<dbReference type="PRINTS" id="PR00719">
    <property type="entry name" value="LMWPTPASE"/>
</dbReference>
<name>A0A939DG68_9GAMM</name>
<dbReference type="EMBL" id="JAFKCZ010000008">
    <property type="protein sequence ID" value="MBN7797473.1"/>
    <property type="molecule type" value="Genomic_DNA"/>
</dbReference>
<protein>
    <recommendedName>
        <fullName evidence="2">protein-tyrosine-phosphatase</fullName>
        <ecNumber evidence="2">3.1.3.48</ecNumber>
    </recommendedName>
</protein>
<dbReference type="InterPro" id="IPR050438">
    <property type="entry name" value="LMW_PTPase"/>
</dbReference>
<accession>A0A939DG68</accession>
<gene>
    <name evidence="8" type="ORF">JYP50_12765</name>
</gene>
<feature type="active site" evidence="6">
    <location>
        <position position="11"/>
    </location>
</feature>
<evidence type="ECO:0000256" key="4">
    <source>
        <dbReference type="ARBA" id="ARBA00022912"/>
    </source>
</evidence>
<dbReference type="CDD" id="cd16343">
    <property type="entry name" value="LMWPTP"/>
    <property type="match status" value="1"/>
</dbReference>
<comment type="catalytic activity">
    <reaction evidence="5">
        <text>O-phospho-L-tyrosyl-[protein] + H2O = L-tyrosyl-[protein] + phosphate</text>
        <dbReference type="Rhea" id="RHEA:10684"/>
        <dbReference type="Rhea" id="RHEA-COMP:10136"/>
        <dbReference type="Rhea" id="RHEA-COMP:20101"/>
        <dbReference type="ChEBI" id="CHEBI:15377"/>
        <dbReference type="ChEBI" id="CHEBI:43474"/>
        <dbReference type="ChEBI" id="CHEBI:46858"/>
        <dbReference type="ChEBI" id="CHEBI:61978"/>
        <dbReference type="EC" id="3.1.3.48"/>
    </reaction>
</comment>
<dbReference type="EC" id="3.1.3.48" evidence="2"/>
<dbReference type="Gene3D" id="3.40.50.2300">
    <property type="match status" value="1"/>
</dbReference>
<dbReference type="InterPro" id="IPR023485">
    <property type="entry name" value="Ptyr_pPase"/>
</dbReference>
<organism evidence="8 9">
    <name type="scientific">Parahaliea mediterranea</name>
    <dbReference type="NCBI Taxonomy" id="651086"/>
    <lineage>
        <taxon>Bacteria</taxon>
        <taxon>Pseudomonadati</taxon>
        <taxon>Pseudomonadota</taxon>
        <taxon>Gammaproteobacteria</taxon>
        <taxon>Cellvibrionales</taxon>
        <taxon>Halieaceae</taxon>
        <taxon>Parahaliea</taxon>
    </lineage>
</organism>
<keyword evidence="3" id="KW-0378">Hydrolase</keyword>
<dbReference type="GO" id="GO:0004725">
    <property type="term" value="F:protein tyrosine phosphatase activity"/>
    <property type="evidence" value="ECO:0007669"/>
    <property type="project" value="UniProtKB-EC"/>
</dbReference>
<feature type="domain" description="Phosphotyrosine protein phosphatase I" evidence="7">
    <location>
        <begin position="2"/>
        <end position="148"/>
    </location>
</feature>
<dbReference type="Pfam" id="PF01451">
    <property type="entry name" value="LMWPc"/>
    <property type="match status" value="1"/>
</dbReference>
<evidence type="ECO:0000256" key="3">
    <source>
        <dbReference type="ARBA" id="ARBA00022801"/>
    </source>
</evidence>
<evidence type="ECO:0000259" key="7">
    <source>
        <dbReference type="SMART" id="SM00226"/>
    </source>
</evidence>
<evidence type="ECO:0000256" key="5">
    <source>
        <dbReference type="ARBA" id="ARBA00051722"/>
    </source>
</evidence>
<dbReference type="InterPro" id="IPR017867">
    <property type="entry name" value="Tyr_phospatase_low_mol_wt"/>
</dbReference>
<sequence length="157" mass="17433">MLVVCAANLCRSPMAEGMLRQGLRARGLQRQFTVASAGTHVQSVGRRADQRALRVMAERGVDISRHRARPIKKVRIERFERILVVDRATMESLRKQLPGEFAARLGWLMDYAPGGGDVNLADPYFGPESGFRALYRQLEPVIAGVLDEWCRDAGPAG</sequence>
<evidence type="ECO:0000313" key="8">
    <source>
        <dbReference type="EMBL" id="MBN7797473.1"/>
    </source>
</evidence>
<reference evidence="8" key="1">
    <citation type="submission" date="2021-02" db="EMBL/GenBank/DDBJ databases">
        <title>PHA producing bacteria isolated from coastal sediment in Guangdong, Shenzhen.</title>
        <authorList>
            <person name="Zheng W."/>
            <person name="Yu S."/>
            <person name="Huang Y."/>
        </authorList>
    </citation>
    <scope>NUCLEOTIDE SEQUENCE</scope>
    <source>
        <strain evidence="8">TN14-10</strain>
    </source>
</reference>
<feature type="active site" description="Nucleophile" evidence="6">
    <location>
        <position position="5"/>
    </location>
</feature>
<keyword evidence="4" id="KW-0904">Protein phosphatase</keyword>
<dbReference type="AlphaFoldDB" id="A0A939DG68"/>
<dbReference type="SMART" id="SM00226">
    <property type="entry name" value="LMWPc"/>
    <property type="match status" value="1"/>
</dbReference>
<evidence type="ECO:0000256" key="6">
    <source>
        <dbReference type="PIRSR" id="PIRSR617867-1"/>
    </source>
</evidence>
<dbReference type="Proteomes" id="UP000664303">
    <property type="component" value="Unassembled WGS sequence"/>
</dbReference>
<proteinExistence type="inferred from homology"/>
<keyword evidence="9" id="KW-1185">Reference proteome</keyword>
<dbReference type="PANTHER" id="PTHR11717:SF31">
    <property type="entry name" value="LOW MOLECULAR WEIGHT PROTEIN-TYROSINE-PHOSPHATASE ETP-RELATED"/>
    <property type="match status" value="1"/>
</dbReference>
<feature type="active site" description="Proton donor" evidence="6">
    <location>
        <position position="122"/>
    </location>
</feature>
<comment type="caution">
    <text evidence="8">The sequence shown here is derived from an EMBL/GenBank/DDBJ whole genome shotgun (WGS) entry which is preliminary data.</text>
</comment>
<comment type="similarity">
    <text evidence="1">Belongs to the low molecular weight phosphotyrosine protein phosphatase family.</text>
</comment>
<dbReference type="SUPFAM" id="SSF52788">
    <property type="entry name" value="Phosphotyrosine protein phosphatases I"/>
    <property type="match status" value="1"/>
</dbReference>
<evidence type="ECO:0000313" key="9">
    <source>
        <dbReference type="Proteomes" id="UP000664303"/>
    </source>
</evidence>
<dbReference type="PANTHER" id="PTHR11717">
    <property type="entry name" value="LOW MOLECULAR WEIGHT PROTEIN TYROSINE PHOSPHATASE"/>
    <property type="match status" value="1"/>
</dbReference>